<organism evidence="2 3">
    <name type="scientific">Desulfobotulus pelophilus</name>
    <dbReference type="NCBI Taxonomy" id="2823377"/>
    <lineage>
        <taxon>Bacteria</taxon>
        <taxon>Pseudomonadati</taxon>
        <taxon>Thermodesulfobacteriota</taxon>
        <taxon>Desulfobacteria</taxon>
        <taxon>Desulfobacterales</taxon>
        <taxon>Desulfobacteraceae</taxon>
        <taxon>Desulfobotulus</taxon>
    </lineage>
</organism>
<keyword evidence="2" id="KW-0645">Protease</keyword>
<keyword evidence="3" id="KW-1185">Reference proteome</keyword>
<dbReference type="Proteomes" id="UP001209681">
    <property type="component" value="Unassembled WGS sequence"/>
</dbReference>
<sequence>MKQKPWRALGGILVISLLVSGCFSGTKTMGAPPVVNVLYHGSNCGFYSDEPFGVWIGSPEDMGALHESHGQICADAAFRLDNVDFTEKGVLLLGLGRKNTGGYGIRLTSTEFETVGDTAILRIRLLRPSPGSPVTQVFTWPCILIEIPRTGHRHVQAMDDAGHFMMKTRMDY</sequence>
<gene>
    <name evidence="2" type="ORF">OOT00_13180</name>
</gene>
<dbReference type="EMBL" id="JAPFPW010000018">
    <property type="protein sequence ID" value="MCW7754938.1"/>
    <property type="molecule type" value="Genomic_DNA"/>
</dbReference>
<evidence type="ECO:0000313" key="3">
    <source>
        <dbReference type="Proteomes" id="UP001209681"/>
    </source>
</evidence>
<evidence type="ECO:0000259" key="1">
    <source>
        <dbReference type="Pfam" id="PF14343"/>
    </source>
</evidence>
<feature type="domain" description="PrcB C-terminal" evidence="1">
    <location>
        <begin position="90"/>
        <end position="148"/>
    </location>
</feature>
<accession>A0ABT3NBV5</accession>
<dbReference type="InterPro" id="IPR025748">
    <property type="entry name" value="PrcB_C_dom"/>
</dbReference>
<dbReference type="Pfam" id="PF14343">
    <property type="entry name" value="PrcB_C"/>
    <property type="match status" value="1"/>
</dbReference>
<name>A0ABT3NBV5_9BACT</name>
<dbReference type="GO" id="GO:0008233">
    <property type="term" value="F:peptidase activity"/>
    <property type="evidence" value="ECO:0007669"/>
    <property type="project" value="UniProtKB-KW"/>
</dbReference>
<comment type="caution">
    <text evidence="2">The sequence shown here is derived from an EMBL/GenBank/DDBJ whole genome shotgun (WGS) entry which is preliminary data.</text>
</comment>
<evidence type="ECO:0000313" key="2">
    <source>
        <dbReference type="EMBL" id="MCW7754938.1"/>
    </source>
</evidence>
<proteinExistence type="predicted"/>
<dbReference type="GO" id="GO:0006508">
    <property type="term" value="P:proteolysis"/>
    <property type="evidence" value="ECO:0007669"/>
    <property type="project" value="UniProtKB-KW"/>
</dbReference>
<protein>
    <submittedName>
        <fullName evidence="2">Protease complex subunit PrcB family protein</fullName>
    </submittedName>
</protein>
<reference evidence="2 3" key="1">
    <citation type="submission" date="2022-11" db="EMBL/GenBank/DDBJ databases">
        <title>Desulfobotulus tamanensis H1 sp. nov. - anaerobic, alkaliphilic, sulphate reducing bacterium isolated from terrestrial mud volcano.</title>
        <authorList>
            <person name="Frolova A."/>
            <person name="Merkel A.Y."/>
            <person name="Slobodkin A.I."/>
        </authorList>
    </citation>
    <scope>NUCLEOTIDE SEQUENCE [LARGE SCALE GENOMIC DNA]</scope>
    <source>
        <strain evidence="2 3">H1</strain>
    </source>
</reference>
<keyword evidence="2" id="KW-0378">Hydrolase</keyword>
<dbReference type="PROSITE" id="PS51257">
    <property type="entry name" value="PROKAR_LIPOPROTEIN"/>
    <property type="match status" value="1"/>
</dbReference>
<dbReference type="RefSeq" id="WP_265425851.1">
    <property type="nucleotide sequence ID" value="NZ_JAPFPW010000018.1"/>
</dbReference>